<dbReference type="InterPro" id="IPR029055">
    <property type="entry name" value="Ntn_hydrolases_N"/>
</dbReference>
<dbReference type="InterPro" id="IPR014729">
    <property type="entry name" value="Rossmann-like_a/b/a_fold"/>
</dbReference>
<evidence type="ECO:0000256" key="2">
    <source>
        <dbReference type="ARBA" id="ARBA00005752"/>
    </source>
</evidence>
<dbReference type="PANTHER" id="PTHR43284:SF1">
    <property type="entry name" value="ASPARAGINE SYNTHETASE"/>
    <property type="match status" value="1"/>
</dbReference>
<name>E1IHE6_9CHLR</name>
<dbReference type="Gene3D" id="3.40.50.620">
    <property type="entry name" value="HUPs"/>
    <property type="match status" value="1"/>
</dbReference>
<dbReference type="InterPro" id="IPR051786">
    <property type="entry name" value="ASN_synthetase/amidase"/>
</dbReference>
<evidence type="ECO:0000256" key="3">
    <source>
        <dbReference type="ARBA" id="ARBA00012737"/>
    </source>
</evidence>
<dbReference type="OrthoDB" id="9763290at2"/>
<dbReference type="InterPro" id="IPR001962">
    <property type="entry name" value="Asn_synthase"/>
</dbReference>
<dbReference type="GO" id="GO:0005524">
    <property type="term" value="F:ATP binding"/>
    <property type="evidence" value="ECO:0007669"/>
    <property type="project" value="UniProtKB-KW"/>
</dbReference>
<feature type="active site" description="For GATase activity" evidence="9">
    <location>
        <position position="2"/>
    </location>
</feature>
<evidence type="ECO:0000259" key="12">
    <source>
        <dbReference type="PROSITE" id="PS51278"/>
    </source>
</evidence>
<evidence type="ECO:0000313" key="13">
    <source>
        <dbReference type="EMBL" id="EFO79399.1"/>
    </source>
</evidence>
<evidence type="ECO:0000256" key="11">
    <source>
        <dbReference type="PIRSR" id="PIRSR001589-3"/>
    </source>
</evidence>
<proteinExistence type="inferred from homology"/>
<feature type="binding site" evidence="10">
    <location>
        <position position="292"/>
    </location>
    <ligand>
        <name>ATP</name>
        <dbReference type="ChEBI" id="CHEBI:30616"/>
    </ligand>
</feature>
<evidence type="ECO:0000256" key="4">
    <source>
        <dbReference type="ARBA" id="ARBA00022741"/>
    </source>
</evidence>
<dbReference type="Gene3D" id="3.60.20.10">
    <property type="entry name" value="Glutamine Phosphoribosylpyrophosphate, subunit 1, domain 1"/>
    <property type="match status" value="1"/>
</dbReference>
<dbReference type="Pfam" id="PF00733">
    <property type="entry name" value="Asn_synthase"/>
    <property type="match status" value="1"/>
</dbReference>
<accession>E1IHE6</accession>
<dbReference type="PROSITE" id="PS51278">
    <property type="entry name" value="GATASE_TYPE_2"/>
    <property type="match status" value="1"/>
</dbReference>
<feature type="domain" description="Glutamine amidotransferase type-2" evidence="12">
    <location>
        <begin position="2"/>
        <end position="212"/>
    </location>
</feature>
<comment type="pathway">
    <text evidence="1">Amino-acid biosynthesis; L-asparagine biosynthesis; L-asparagine from L-aspartate (L-Gln route): step 1/1.</text>
</comment>
<keyword evidence="6 9" id="KW-0061">Asparagine biosynthesis</keyword>
<evidence type="ECO:0000256" key="10">
    <source>
        <dbReference type="PIRSR" id="PIRSR001589-2"/>
    </source>
</evidence>
<keyword evidence="5 10" id="KW-0067">ATP-binding</keyword>
<dbReference type="AlphaFoldDB" id="E1IHE6"/>
<reference evidence="13 14" key="1">
    <citation type="journal article" date="2011" name="J. Bacteriol.">
        <title>Draft genome sequence of the anoxygenic filamentous phototrophic bacterium Oscillochloris trichoides subsp. DG-6.</title>
        <authorList>
            <person name="Kuznetsov B.B."/>
            <person name="Ivanovsky R.N."/>
            <person name="Keppen O.I."/>
            <person name="Sukhacheva M.V."/>
            <person name="Bumazhkin B.K."/>
            <person name="Patutina E.O."/>
            <person name="Beletsky A.V."/>
            <person name="Mardanov A.V."/>
            <person name="Baslerov R.V."/>
            <person name="Panteleeva A.N."/>
            <person name="Kolganova T.V."/>
            <person name="Ravin N.V."/>
            <person name="Skryabin K.G."/>
        </authorList>
    </citation>
    <scope>NUCLEOTIDE SEQUENCE [LARGE SCALE GENOMIC DNA]</scope>
    <source>
        <strain evidence="13 14">DG-6</strain>
    </source>
</reference>
<dbReference type="GO" id="GO:0005829">
    <property type="term" value="C:cytosol"/>
    <property type="evidence" value="ECO:0007669"/>
    <property type="project" value="TreeGrafter"/>
</dbReference>
<keyword evidence="14" id="KW-1185">Reference proteome</keyword>
<evidence type="ECO:0000256" key="9">
    <source>
        <dbReference type="PIRSR" id="PIRSR001589-1"/>
    </source>
</evidence>
<evidence type="ECO:0000256" key="8">
    <source>
        <dbReference type="ARBA" id="ARBA00048741"/>
    </source>
</evidence>
<dbReference type="GO" id="GO:0004066">
    <property type="term" value="F:asparagine synthase (glutamine-hydrolyzing) activity"/>
    <property type="evidence" value="ECO:0007669"/>
    <property type="project" value="UniProtKB-EC"/>
</dbReference>
<dbReference type="InterPro" id="IPR033738">
    <property type="entry name" value="AsnB_N"/>
</dbReference>
<evidence type="ECO:0000256" key="1">
    <source>
        <dbReference type="ARBA" id="ARBA00005187"/>
    </source>
</evidence>
<feature type="binding site" evidence="10">
    <location>
        <position position="100"/>
    </location>
    <ligand>
        <name>L-glutamine</name>
        <dbReference type="ChEBI" id="CHEBI:58359"/>
    </ligand>
</feature>
<evidence type="ECO:0000256" key="6">
    <source>
        <dbReference type="ARBA" id="ARBA00022888"/>
    </source>
</evidence>
<dbReference type="PIRSF" id="PIRSF001589">
    <property type="entry name" value="Asn_synthetase_glu-h"/>
    <property type="match status" value="1"/>
</dbReference>
<comment type="caution">
    <text evidence="13">The sequence shown here is derived from an EMBL/GenBank/DDBJ whole genome shotgun (WGS) entry which is preliminary data.</text>
</comment>
<gene>
    <name evidence="13" type="ORF">OSCT_2747</name>
</gene>
<dbReference type="NCBIfam" id="TIGR01536">
    <property type="entry name" value="asn_synth_AEB"/>
    <property type="match status" value="1"/>
</dbReference>
<dbReference type="InterPro" id="IPR006426">
    <property type="entry name" value="Asn_synth_AEB"/>
</dbReference>
<dbReference type="InterPro" id="IPR017932">
    <property type="entry name" value="GATase_2_dom"/>
</dbReference>
<dbReference type="CDD" id="cd01991">
    <property type="entry name" value="Asn_synthase_B_C"/>
    <property type="match status" value="1"/>
</dbReference>
<dbReference type="HOGENOM" id="CLU_014658_3_1_0"/>
<comment type="similarity">
    <text evidence="2">Belongs to the asparagine synthetase family.</text>
</comment>
<evidence type="ECO:0000256" key="5">
    <source>
        <dbReference type="ARBA" id="ARBA00022840"/>
    </source>
</evidence>
<dbReference type="SUPFAM" id="SSF52402">
    <property type="entry name" value="Adenine nucleotide alpha hydrolases-like"/>
    <property type="match status" value="1"/>
</dbReference>
<feature type="binding site" evidence="10">
    <location>
        <begin position="366"/>
        <end position="367"/>
    </location>
    <ligand>
        <name>ATP</name>
        <dbReference type="ChEBI" id="CHEBI:30616"/>
    </ligand>
</feature>
<feature type="site" description="Important for beta-aspartyl-AMP intermediate formation" evidence="11">
    <location>
        <position position="368"/>
    </location>
</feature>
<dbReference type="SUPFAM" id="SSF56235">
    <property type="entry name" value="N-terminal nucleophile aminohydrolases (Ntn hydrolases)"/>
    <property type="match status" value="1"/>
</dbReference>
<dbReference type="EC" id="6.3.5.4" evidence="3"/>
<keyword evidence="4 10" id="KW-0547">Nucleotide-binding</keyword>
<dbReference type="CDD" id="cd00712">
    <property type="entry name" value="AsnB"/>
    <property type="match status" value="1"/>
</dbReference>
<dbReference type="eggNOG" id="COG0367">
    <property type="taxonomic scope" value="Bacteria"/>
</dbReference>
<sequence length="659" mass="74340">MCGIAGALNLIAAQGTPLPDLQAMLAMLTHRGPEEAGFYADDRVGLAHARLSIVGVSNGLQPIPNEEGTIWAICNGEFFNYVELRNGLRSRGHQFRTDSDTEVLVHLYEEQGWQAIEALNGQFALALWDARQQRLMLGRDRLGVRPLFYTTYQGQFLFASEIKALFAAGVPRQLDAHGLAEVFTLWSPLPGGSIMAGVREVLPGHVLFAHPGTSEVRQPVYWQLRFPAVEDLEQRAPEEYVEEIRAALHEATRLRLRADVPVGAYLSGGLDSTLISSIAQSQLPHQLHTFSVAFHDAAYDERSYQFRVAEQLGTLHHVIECDADSIRATLPDVLWHTEVPLLRLTPVAMYLLSQLVHQHGLKVMLSGEGADEFFGGYDIFKETMVRRFWARQPDSRLRPLLLSRIYEHIADLQALAPEMLRPFFGQHLTETHLPYYSHILRWQNTSRTHRLFAPDLVASLADYHVVDAIAARLPSEMMRWEPLARAQYTEISTFLSAYLLGSQGDRVGMAHAVECRHPFLDPHVVALSNRIPARWKLRGLRGEKYILRRAAQGIAPEEIVGRLKQPYRAPIRSVFNGRPLPDYAQELLSEAAIRASGIFTPQAVRLLVAKAQKSPAFSEVDQMAFIGVLTMQMIHHMFISDWDHQMATRRRDLRMTRLG</sequence>
<evidence type="ECO:0000256" key="7">
    <source>
        <dbReference type="ARBA" id="ARBA00022962"/>
    </source>
</evidence>
<keyword evidence="9" id="KW-0028">Amino-acid biosynthesis</keyword>
<dbReference type="GO" id="GO:0006529">
    <property type="term" value="P:asparagine biosynthetic process"/>
    <property type="evidence" value="ECO:0007669"/>
    <property type="project" value="UniProtKB-KW"/>
</dbReference>
<evidence type="ECO:0000313" key="14">
    <source>
        <dbReference type="Proteomes" id="UP000054010"/>
    </source>
</evidence>
<protein>
    <recommendedName>
        <fullName evidence="3">asparagine synthase (glutamine-hydrolyzing)</fullName>
        <ecNumber evidence="3">6.3.5.4</ecNumber>
    </recommendedName>
</protein>
<dbReference type="Proteomes" id="UP000054010">
    <property type="component" value="Unassembled WGS sequence"/>
</dbReference>
<dbReference type="STRING" id="765420.OSCT_2747"/>
<dbReference type="PANTHER" id="PTHR43284">
    <property type="entry name" value="ASPARAGINE SYNTHETASE (GLUTAMINE-HYDROLYZING)"/>
    <property type="match status" value="1"/>
</dbReference>
<keyword evidence="7 9" id="KW-0315">Glutamine amidotransferase</keyword>
<comment type="catalytic activity">
    <reaction evidence="8">
        <text>L-aspartate + L-glutamine + ATP + H2O = L-asparagine + L-glutamate + AMP + diphosphate + H(+)</text>
        <dbReference type="Rhea" id="RHEA:12228"/>
        <dbReference type="ChEBI" id="CHEBI:15377"/>
        <dbReference type="ChEBI" id="CHEBI:15378"/>
        <dbReference type="ChEBI" id="CHEBI:29985"/>
        <dbReference type="ChEBI" id="CHEBI:29991"/>
        <dbReference type="ChEBI" id="CHEBI:30616"/>
        <dbReference type="ChEBI" id="CHEBI:33019"/>
        <dbReference type="ChEBI" id="CHEBI:58048"/>
        <dbReference type="ChEBI" id="CHEBI:58359"/>
        <dbReference type="ChEBI" id="CHEBI:456215"/>
        <dbReference type="EC" id="6.3.5.4"/>
    </reaction>
</comment>
<organism evidence="13 14">
    <name type="scientific">Oscillochloris trichoides DG-6</name>
    <dbReference type="NCBI Taxonomy" id="765420"/>
    <lineage>
        <taxon>Bacteria</taxon>
        <taxon>Bacillati</taxon>
        <taxon>Chloroflexota</taxon>
        <taxon>Chloroflexia</taxon>
        <taxon>Chloroflexales</taxon>
        <taxon>Chloroflexineae</taxon>
        <taxon>Oscillochloridaceae</taxon>
        <taxon>Oscillochloris</taxon>
    </lineage>
</organism>
<dbReference type="EMBL" id="ADVR01000114">
    <property type="protein sequence ID" value="EFO79399.1"/>
    <property type="molecule type" value="Genomic_DNA"/>
</dbReference>
<dbReference type="Pfam" id="PF13537">
    <property type="entry name" value="GATase_7"/>
    <property type="match status" value="1"/>
</dbReference>